<dbReference type="GO" id="GO:0043842">
    <property type="term" value="F:Kdo transferase activity"/>
    <property type="evidence" value="ECO:0007669"/>
    <property type="project" value="UniProtKB-EC"/>
</dbReference>
<dbReference type="Gene3D" id="3.40.50.2000">
    <property type="entry name" value="Glycogen Phosphorylase B"/>
    <property type="match status" value="1"/>
</dbReference>
<dbReference type="EMBL" id="CAJGYO010000005">
    <property type="protein sequence ID" value="CAD6229047.1"/>
    <property type="molecule type" value="Genomic_DNA"/>
</dbReference>
<comment type="catalytic activity">
    <reaction evidence="5">
        <text>lipid IVA (E. coli) + CMP-3-deoxy-beta-D-manno-octulosonate = alpha-Kdo-(2-&gt;6)-lipid IVA (E. coli) + CMP + H(+)</text>
        <dbReference type="Rhea" id="RHEA:28066"/>
        <dbReference type="ChEBI" id="CHEBI:15378"/>
        <dbReference type="ChEBI" id="CHEBI:58603"/>
        <dbReference type="ChEBI" id="CHEBI:60364"/>
        <dbReference type="ChEBI" id="CHEBI:60377"/>
        <dbReference type="ChEBI" id="CHEBI:85987"/>
        <dbReference type="EC" id="2.4.99.12"/>
    </reaction>
</comment>
<dbReference type="EC" id="2.4.99.12" evidence="2"/>
<keyword evidence="3" id="KW-0808">Transferase</keyword>
<dbReference type="Gene3D" id="3.40.50.11720">
    <property type="entry name" value="3-Deoxy-D-manno-octulosonic-acid transferase, N-terminal domain"/>
    <property type="match status" value="1"/>
</dbReference>
<evidence type="ECO:0000256" key="3">
    <source>
        <dbReference type="ARBA" id="ARBA00022679"/>
    </source>
</evidence>
<evidence type="ECO:0000313" key="9">
    <source>
        <dbReference type="EMBL" id="CAD6229047.1"/>
    </source>
</evidence>
<evidence type="ECO:0000256" key="2">
    <source>
        <dbReference type="ARBA" id="ARBA00012621"/>
    </source>
</evidence>
<dbReference type="Pfam" id="PF04413">
    <property type="entry name" value="Glycos_transf_N"/>
    <property type="match status" value="2"/>
</dbReference>
<dbReference type="PANTHER" id="PTHR42755">
    <property type="entry name" value="3-DEOXY-MANNO-OCTULOSONATE CYTIDYLYLTRANSFERASE"/>
    <property type="match status" value="1"/>
</dbReference>
<gene>
    <name evidence="9" type="ORF">NCGR_LOCUS19683</name>
</gene>
<evidence type="ECO:0000259" key="8">
    <source>
        <dbReference type="Pfam" id="PF04413"/>
    </source>
</evidence>
<dbReference type="InterPro" id="IPR038107">
    <property type="entry name" value="Glycos_transf_N_sf"/>
</dbReference>
<evidence type="ECO:0000313" key="10">
    <source>
        <dbReference type="Proteomes" id="UP000604825"/>
    </source>
</evidence>
<reference evidence="9" key="1">
    <citation type="submission" date="2020-10" db="EMBL/GenBank/DDBJ databases">
        <authorList>
            <person name="Han B."/>
            <person name="Lu T."/>
            <person name="Zhao Q."/>
            <person name="Huang X."/>
            <person name="Zhao Y."/>
        </authorList>
    </citation>
    <scope>NUCLEOTIDE SEQUENCE</scope>
</reference>
<dbReference type="InterPro" id="IPR039901">
    <property type="entry name" value="Kdotransferase"/>
</dbReference>
<dbReference type="Proteomes" id="UP000604825">
    <property type="component" value="Unassembled WGS sequence"/>
</dbReference>
<evidence type="ECO:0000256" key="5">
    <source>
        <dbReference type="ARBA" id="ARBA00049183"/>
    </source>
</evidence>
<comment type="similarity">
    <text evidence="1">Belongs to the glycosyltransferase group 1 family. Glycosyltransferase 30 subfamily.</text>
</comment>
<feature type="compositionally biased region" description="Low complexity" evidence="7">
    <location>
        <begin position="9"/>
        <end position="36"/>
    </location>
</feature>
<feature type="domain" description="3-deoxy-D-manno-octulosonic-acid transferase N-terminal" evidence="8">
    <location>
        <begin position="99"/>
        <end position="148"/>
    </location>
</feature>
<feature type="site" description="Transition state stabilizer" evidence="6">
    <location>
        <position position="130"/>
    </location>
</feature>
<feature type="site" description="Transition state stabilizer" evidence="6">
    <location>
        <position position="227"/>
    </location>
</feature>
<dbReference type="InterPro" id="IPR007507">
    <property type="entry name" value="Glycos_transf_N"/>
</dbReference>
<keyword evidence="10" id="KW-1185">Reference proteome</keyword>
<proteinExistence type="inferred from homology"/>
<evidence type="ECO:0000256" key="1">
    <source>
        <dbReference type="ARBA" id="ARBA00006380"/>
    </source>
</evidence>
<dbReference type="AlphaFoldDB" id="A0A811NV95"/>
<accession>A0A811NV95</accession>
<organism evidence="9 10">
    <name type="scientific">Miscanthus lutarioriparius</name>
    <dbReference type="NCBI Taxonomy" id="422564"/>
    <lineage>
        <taxon>Eukaryota</taxon>
        <taxon>Viridiplantae</taxon>
        <taxon>Streptophyta</taxon>
        <taxon>Embryophyta</taxon>
        <taxon>Tracheophyta</taxon>
        <taxon>Spermatophyta</taxon>
        <taxon>Magnoliopsida</taxon>
        <taxon>Liliopsida</taxon>
        <taxon>Poales</taxon>
        <taxon>Poaceae</taxon>
        <taxon>PACMAD clade</taxon>
        <taxon>Panicoideae</taxon>
        <taxon>Andropogonodae</taxon>
        <taxon>Andropogoneae</taxon>
        <taxon>Saccharinae</taxon>
        <taxon>Miscanthus</taxon>
    </lineage>
</organism>
<dbReference type="PANTHER" id="PTHR42755:SF1">
    <property type="entry name" value="3-DEOXY-D-MANNO-OCTULOSONIC ACID TRANSFERASE, MITOCHONDRIAL-RELATED"/>
    <property type="match status" value="1"/>
</dbReference>
<sequence>MGQRRRPTTGRGANTAVAGAGARAGASPWSASAGGTIVESIDEGGGRPHDAGGARDEHGQPDALRGPERPPRRRRRPDLALPLQLAPGCGKVAGGGGDKGVNAQFAPLDCPNAIDSFIGYWKPSLILLLESELWPNLIMSAAGKGAELLSGLFVVSASHIHAIAVALLNARISLISFNHWLMPLGSPIIALMLSKLSLVIPLSTIQAVRFQLLNTPPGIIHFAGDLKYAVGDVNAGENQVNEIKDLQQQFSNRPLWMAASIHRGEEEVILRVHDELVKMYPTLLLILVPRHPEDCKNISLALKKQKVNFVLRSTREVVASSTRVYMVDTLGELRMLYRVTPVAVIGGSFLSGLAGHNISEAAAAGCAVMTGPHVGHFYHMLVEMWQINPLVVKQVSGEFELLQTLKELLGDASTLGARQRAAKNAFSIMSDGVVNCVWNLVSRFAIDFQTDTWNRAVGGVEMHRETDTGDCGMLATW</sequence>
<evidence type="ECO:0000256" key="6">
    <source>
        <dbReference type="PIRSR" id="PIRSR639901-2"/>
    </source>
</evidence>
<protein>
    <recommendedName>
        <fullName evidence="2">lipid IVA 3-deoxy-D-manno-octulosonic acid transferase</fullName>
        <ecNumber evidence="2">2.4.99.12</ecNumber>
    </recommendedName>
    <alternativeName>
        <fullName evidence="4">Lipid IV(A) 3-deoxy-D-manno-octulosonic acid transferase</fullName>
    </alternativeName>
</protein>
<feature type="region of interest" description="Disordered" evidence="7">
    <location>
        <begin position="1"/>
        <end position="80"/>
    </location>
</feature>
<feature type="domain" description="3-deoxy-D-manno-octulosonic-acid transferase N-terminal" evidence="8">
    <location>
        <begin position="157"/>
        <end position="229"/>
    </location>
</feature>
<dbReference type="FunFam" id="3.40.50.2000:FF:000032">
    <property type="entry name" value="3-deoxy-D-manno-octulosonic acid transferase"/>
    <property type="match status" value="1"/>
</dbReference>
<dbReference type="GO" id="GO:0009245">
    <property type="term" value="P:lipid A biosynthetic process"/>
    <property type="evidence" value="ECO:0007669"/>
    <property type="project" value="TreeGrafter"/>
</dbReference>
<evidence type="ECO:0000256" key="4">
    <source>
        <dbReference type="ARBA" id="ARBA00031445"/>
    </source>
</evidence>
<dbReference type="GO" id="GO:0005886">
    <property type="term" value="C:plasma membrane"/>
    <property type="evidence" value="ECO:0007669"/>
    <property type="project" value="TreeGrafter"/>
</dbReference>
<name>A0A811NV95_9POAL</name>
<feature type="compositionally biased region" description="Basic and acidic residues" evidence="7">
    <location>
        <begin position="44"/>
        <end position="70"/>
    </location>
</feature>
<dbReference type="OrthoDB" id="308383at2759"/>
<evidence type="ECO:0000256" key="7">
    <source>
        <dbReference type="SAM" id="MobiDB-lite"/>
    </source>
</evidence>
<comment type="caution">
    <text evidence="9">The sequence shown here is derived from an EMBL/GenBank/DDBJ whole genome shotgun (WGS) entry which is preliminary data.</text>
</comment>